<gene>
    <name evidence="1" type="ORF">MSG28_006534</name>
</gene>
<sequence length="220" mass="25436">MDQIKTITGEEGISKFNDQISNLLSPRTNESVQKYYNNIIKAITRSLQAIRNVNIEQKPHKILSERTLRLLRRRQDLQRIKNKSRSTKNEISALYKLVNKYIKKDYANHRYNTIEKHIIQTGGTRKAYKELRTSKTWIEGLKQGEKILNNRNEIITVATDYYKNLYSAGEKNSSDRYLSYNGSSLNVPKIEISEVKRAIKALKSEKSPGSDGITNEILKT</sequence>
<dbReference type="EMBL" id="CM046110">
    <property type="protein sequence ID" value="KAI8422789.1"/>
    <property type="molecule type" value="Genomic_DNA"/>
</dbReference>
<accession>A0ACC0JFF8</accession>
<keyword evidence="2" id="KW-1185">Reference proteome</keyword>
<comment type="caution">
    <text evidence="1">The sequence shown here is derived from an EMBL/GenBank/DDBJ whole genome shotgun (WGS) entry which is preliminary data.</text>
</comment>
<proteinExistence type="predicted"/>
<evidence type="ECO:0000313" key="2">
    <source>
        <dbReference type="Proteomes" id="UP001064048"/>
    </source>
</evidence>
<organism evidence="1 2">
    <name type="scientific">Choristoneura fumiferana</name>
    <name type="common">Spruce budworm moth</name>
    <name type="synonym">Archips fumiferana</name>
    <dbReference type="NCBI Taxonomy" id="7141"/>
    <lineage>
        <taxon>Eukaryota</taxon>
        <taxon>Metazoa</taxon>
        <taxon>Ecdysozoa</taxon>
        <taxon>Arthropoda</taxon>
        <taxon>Hexapoda</taxon>
        <taxon>Insecta</taxon>
        <taxon>Pterygota</taxon>
        <taxon>Neoptera</taxon>
        <taxon>Endopterygota</taxon>
        <taxon>Lepidoptera</taxon>
        <taxon>Glossata</taxon>
        <taxon>Ditrysia</taxon>
        <taxon>Tortricoidea</taxon>
        <taxon>Tortricidae</taxon>
        <taxon>Tortricinae</taxon>
        <taxon>Choristoneura</taxon>
    </lineage>
</organism>
<feature type="non-terminal residue" evidence="1">
    <location>
        <position position="220"/>
    </location>
</feature>
<dbReference type="Proteomes" id="UP001064048">
    <property type="component" value="Chromosome 10"/>
</dbReference>
<reference evidence="1 2" key="1">
    <citation type="journal article" date="2022" name="Genome Biol. Evol.">
        <title>The Spruce Budworm Genome: Reconstructing the Evolutionary History of Antifreeze Proteins.</title>
        <authorList>
            <person name="Beliveau C."/>
            <person name="Gagne P."/>
            <person name="Picq S."/>
            <person name="Vernygora O."/>
            <person name="Keeling C.I."/>
            <person name="Pinkney K."/>
            <person name="Doucet D."/>
            <person name="Wen F."/>
            <person name="Johnston J.S."/>
            <person name="Maaroufi H."/>
            <person name="Boyle B."/>
            <person name="Laroche J."/>
            <person name="Dewar K."/>
            <person name="Juretic N."/>
            <person name="Blackburn G."/>
            <person name="Nisole A."/>
            <person name="Brunet B."/>
            <person name="Brandao M."/>
            <person name="Lumley L."/>
            <person name="Duan J."/>
            <person name="Quan G."/>
            <person name="Lucarotti C.J."/>
            <person name="Roe A.D."/>
            <person name="Sperling F.A.H."/>
            <person name="Levesque R.C."/>
            <person name="Cusson M."/>
        </authorList>
    </citation>
    <scope>NUCLEOTIDE SEQUENCE [LARGE SCALE GENOMIC DNA]</scope>
    <source>
        <strain evidence="1">Glfc:IPQL:Cfum</strain>
    </source>
</reference>
<evidence type="ECO:0000313" key="1">
    <source>
        <dbReference type="EMBL" id="KAI8422789.1"/>
    </source>
</evidence>
<name>A0ACC0JFF8_CHOFU</name>
<protein>
    <submittedName>
        <fullName evidence="1">Uncharacterized protein</fullName>
    </submittedName>
</protein>